<proteinExistence type="predicted"/>
<sequence length="531" mass="60239">MDSMNDALASFSFGGGHQPVTTEQLMIGNSSASPTSPIMAREPLDAHVEAMELSAPATVPKDTIIHAINAFAVSERRTNFFFLARYNHGYMNGEDLSVHSAPLEEVTRACKRWGLNPAELSSFKWYTVHQTISKLSHTVPVRCHSPSVDIVHLEVLDVEGTKSWMDIRIWMRKTLEWHDGYDRKFPELQYEEQAIWWRNNGKAFCLMQLPPEVRDIIYTHALGPIILPQARTRVVFPDHAVGFPTISNHISLGLGHTHGKKGRLGAKQDPDIDRPNLALLLVSRQVRDEALDAAWRCTTKRFRATIASASLLCFRKPPDQDKLILQMKELGPPSVLNYVQLEFSAACYFELIGIQPQQGRPMARLQPPPGRLSIHMLKKIPTIRTLDFRFMSPKHPSAVCPWNAPSPFDYYSPQKPHSCQKVWVDWFFTLALDQLGHCSFKITMSGCVKDSTRAKWEPIFEAESKGLKHDMTLQARAIRLGKRDSEPIPCNCSKPCPAPAIDPFDRFDAGERRTIPGLQREIDEQYFSYRD</sequence>
<dbReference type="OrthoDB" id="5335493at2759"/>
<dbReference type="RefSeq" id="XP_033678795.1">
    <property type="nucleotide sequence ID" value="XM_033819370.1"/>
</dbReference>
<accession>A0A6A6I0F2</accession>
<dbReference type="Proteomes" id="UP000800094">
    <property type="component" value="Unassembled WGS sequence"/>
</dbReference>
<dbReference type="EMBL" id="ML987204">
    <property type="protein sequence ID" value="KAF2243791.1"/>
    <property type="molecule type" value="Genomic_DNA"/>
</dbReference>
<evidence type="ECO:0000313" key="2">
    <source>
        <dbReference type="Proteomes" id="UP000800094"/>
    </source>
</evidence>
<dbReference type="AlphaFoldDB" id="A0A6A6I0F2"/>
<organism evidence="1 2">
    <name type="scientific">Trematosphaeria pertusa</name>
    <dbReference type="NCBI Taxonomy" id="390896"/>
    <lineage>
        <taxon>Eukaryota</taxon>
        <taxon>Fungi</taxon>
        <taxon>Dikarya</taxon>
        <taxon>Ascomycota</taxon>
        <taxon>Pezizomycotina</taxon>
        <taxon>Dothideomycetes</taxon>
        <taxon>Pleosporomycetidae</taxon>
        <taxon>Pleosporales</taxon>
        <taxon>Massarineae</taxon>
        <taxon>Trematosphaeriaceae</taxon>
        <taxon>Trematosphaeria</taxon>
    </lineage>
</organism>
<dbReference type="GeneID" id="54572700"/>
<reference evidence="1" key="1">
    <citation type="journal article" date="2020" name="Stud. Mycol.">
        <title>101 Dothideomycetes genomes: a test case for predicting lifestyles and emergence of pathogens.</title>
        <authorList>
            <person name="Haridas S."/>
            <person name="Albert R."/>
            <person name="Binder M."/>
            <person name="Bloem J."/>
            <person name="Labutti K."/>
            <person name="Salamov A."/>
            <person name="Andreopoulos B."/>
            <person name="Baker S."/>
            <person name="Barry K."/>
            <person name="Bills G."/>
            <person name="Bluhm B."/>
            <person name="Cannon C."/>
            <person name="Castanera R."/>
            <person name="Culley D."/>
            <person name="Daum C."/>
            <person name="Ezra D."/>
            <person name="Gonzalez J."/>
            <person name="Henrissat B."/>
            <person name="Kuo A."/>
            <person name="Liang C."/>
            <person name="Lipzen A."/>
            <person name="Lutzoni F."/>
            <person name="Magnuson J."/>
            <person name="Mondo S."/>
            <person name="Nolan M."/>
            <person name="Ohm R."/>
            <person name="Pangilinan J."/>
            <person name="Park H.-J."/>
            <person name="Ramirez L."/>
            <person name="Alfaro M."/>
            <person name="Sun H."/>
            <person name="Tritt A."/>
            <person name="Yoshinaga Y."/>
            <person name="Zwiers L.-H."/>
            <person name="Turgeon B."/>
            <person name="Goodwin S."/>
            <person name="Spatafora J."/>
            <person name="Crous P."/>
            <person name="Grigoriev I."/>
        </authorList>
    </citation>
    <scope>NUCLEOTIDE SEQUENCE</scope>
    <source>
        <strain evidence="1">CBS 122368</strain>
    </source>
</reference>
<keyword evidence="2" id="KW-1185">Reference proteome</keyword>
<protein>
    <submittedName>
        <fullName evidence="1">Uncharacterized protein</fullName>
    </submittedName>
</protein>
<evidence type="ECO:0000313" key="1">
    <source>
        <dbReference type="EMBL" id="KAF2243791.1"/>
    </source>
</evidence>
<gene>
    <name evidence="1" type="ORF">BU26DRAFT_109158</name>
</gene>
<name>A0A6A6I0F2_9PLEO</name>